<comment type="caution">
    <text evidence="1">The sequence shown here is derived from an EMBL/GenBank/DDBJ whole genome shotgun (WGS) entry which is preliminary data.</text>
</comment>
<organism evidence="1 2">
    <name type="scientific">Bdellovibrio svalbardensis</name>
    <dbReference type="NCBI Taxonomy" id="2972972"/>
    <lineage>
        <taxon>Bacteria</taxon>
        <taxon>Pseudomonadati</taxon>
        <taxon>Bdellovibrionota</taxon>
        <taxon>Bdellovibrionia</taxon>
        <taxon>Bdellovibrionales</taxon>
        <taxon>Pseudobdellovibrionaceae</taxon>
        <taxon>Bdellovibrio</taxon>
    </lineage>
</organism>
<dbReference type="Proteomes" id="UP001152321">
    <property type="component" value="Unassembled WGS sequence"/>
</dbReference>
<accession>A0ABT6DM24</accession>
<evidence type="ECO:0000313" key="1">
    <source>
        <dbReference type="EMBL" id="MDG0817701.1"/>
    </source>
</evidence>
<name>A0ABT6DM24_9BACT</name>
<sequence>MSLAEAPKICHALLKGQVIPTDVIPLEIPQVFYPNDPGHSRPAMWNGALRMESFISPAARPITCGVPYAHLDFGRVNALGTMPPSITTYPWVKIGYDGKPATVAPIDMVATPSDSYEYPLPLVHFIGESIVVDLVSPDGVSDICNYNSIPLPSPMVKSSVIEFDASARYWNVTTDGEYRWDGNVFGKIMNPQIEIQNPSVTIVCNDTFTYEAEFQWPYVITDENMGMLCPGSVDRRMKMHGEFGIVDDNKVVGYIDVEKPTVTSTGGISGSYSGESFSIYVEGKLYTDADGKKRVDLPYFKGGAGISWNYTWTCPFGTINGNLPAAASGYLDVIDYEAETESPTNFGHFILDADLDDQVLTVDKGGQGIVTFHRVWKKK</sequence>
<keyword evidence="2" id="KW-1185">Reference proteome</keyword>
<protein>
    <submittedName>
        <fullName evidence="1">Uncharacterized protein</fullName>
    </submittedName>
</protein>
<reference evidence="1" key="1">
    <citation type="submission" date="2022-08" db="EMBL/GenBank/DDBJ databases">
        <title>Novel Bdellovibrio Species Isolated from Svalbard: Designation Bdellovibrio svalbardensis.</title>
        <authorList>
            <person name="Mitchell R.J."/>
            <person name="Choi S.Y."/>
        </authorList>
    </citation>
    <scope>NUCLEOTIDE SEQUENCE</scope>
    <source>
        <strain evidence="1">PAP01</strain>
    </source>
</reference>
<dbReference type="EMBL" id="JANRMI010000004">
    <property type="protein sequence ID" value="MDG0817701.1"/>
    <property type="molecule type" value="Genomic_DNA"/>
</dbReference>
<proteinExistence type="predicted"/>
<gene>
    <name evidence="1" type="ORF">NWE73_15070</name>
</gene>
<evidence type="ECO:0000313" key="2">
    <source>
        <dbReference type="Proteomes" id="UP001152321"/>
    </source>
</evidence>